<dbReference type="RefSeq" id="WP_311830535.1">
    <property type="nucleotide sequence ID" value="NZ_JARQAJ010000012.1"/>
</dbReference>
<evidence type="ECO:0000256" key="2">
    <source>
        <dbReference type="SAM" id="Phobius"/>
    </source>
</evidence>
<proteinExistence type="predicted"/>
<keyword evidence="2" id="KW-0472">Membrane</keyword>
<evidence type="ECO:0000313" key="4">
    <source>
        <dbReference type="EMBL" id="MDT2760684.1"/>
    </source>
</evidence>
<dbReference type="Pfam" id="PF06458">
    <property type="entry name" value="MucBP"/>
    <property type="match status" value="3"/>
</dbReference>
<feature type="transmembrane region" description="Helical" evidence="2">
    <location>
        <begin position="122"/>
        <end position="140"/>
    </location>
</feature>
<evidence type="ECO:0000313" key="5">
    <source>
        <dbReference type="Proteomes" id="UP001181046"/>
    </source>
</evidence>
<evidence type="ECO:0000256" key="1">
    <source>
        <dbReference type="ARBA" id="ARBA00022737"/>
    </source>
</evidence>
<keyword evidence="2" id="KW-1133">Transmembrane helix</keyword>
<gene>
    <name evidence="4" type="ORF">P7H27_13070</name>
</gene>
<reference evidence="4" key="1">
    <citation type="submission" date="2023-03" db="EMBL/GenBank/DDBJ databases">
        <authorList>
            <person name="Shen W."/>
            <person name="Cai J."/>
        </authorList>
    </citation>
    <scope>NUCLEOTIDE SEQUENCE</scope>
    <source>
        <strain evidence="4">P66-3</strain>
    </source>
</reference>
<organism evidence="4 5">
    <name type="scientific">Enterococcus xiangfangensis</name>
    <dbReference type="NCBI Taxonomy" id="1296537"/>
    <lineage>
        <taxon>Bacteria</taxon>
        <taxon>Bacillati</taxon>
        <taxon>Bacillota</taxon>
        <taxon>Bacilli</taxon>
        <taxon>Lactobacillales</taxon>
        <taxon>Enterococcaceae</taxon>
        <taxon>Enterococcus</taxon>
    </lineage>
</organism>
<feature type="domain" description="MucBP" evidence="3">
    <location>
        <begin position="354"/>
        <end position="416"/>
    </location>
</feature>
<comment type="caution">
    <text evidence="4">The sequence shown here is derived from an EMBL/GenBank/DDBJ whole genome shotgun (WGS) entry which is preliminary data.</text>
</comment>
<dbReference type="Gene3D" id="3.10.20.320">
    <property type="entry name" value="Putative peptidoglycan bound protein (lpxtg motif)"/>
    <property type="match status" value="3"/>
</dbReference>
<sequence>MKKLIQLLAIVVLSGLTLGTREIFAQENDVGTIKYEHLSLQNVPLKKHKEIVQAAPSGLADGTDHTYQLIYTPLKKNETQISALSDDGLTAKKLPQIHSSGILQASEAKHLPQTNELKENCWLVIGMAILIFSILGLLVVRKHYRKYFILVIIGSSVASISPNHTEAASDRLRDDVIQTLADGEKLSYLPPTIDGFAYFGYLHIPTESQKPVDTIEQGKITVYYQSEDNENLTDPITLSGKIGDVYKAEEKLFEGYELFKVDGSATGTFSKTPQSVVYLYQKIQKSTITVYHKDESGTDLQNPEIIEGKVGENYQTSSLSLPNYDLVDIIGVPTGIFGPNNQEVTYRYEQKKGTVRVRYLDMLTGEPVAKDNSISGKLGTSYNVQPDEIDGFVFKNTKGDSAGMFTEDPHEVIFEYNALGTVKVTFKQRIIHWGDTYERPAPYTVQEPSGRYYPAGVRLTSSGVWGSVVTGEEITDMINNGITFTGERDESVVELDTLIEKYNGQLSNGREFNYIFWDNSGTWSGDIGDTLPRTPTPFEKNEFKLGIFTEKDYGSSYEFPDTYTGTYQKGTQEIVLILTEMIYG</sequence>
<feature type="domain" description="MucBP" evidence="3">
    <location>
        <begin position="287"/>
        <end position="349"/>
    </location>
</feature>
<dbReference type="EMBL" id="JARQAJ010000012">
    <property type="protein sequence ID" value="MDT2760684.1"/>
    <property type="molecule type" value="Genomic_DNA"/>
</dbReference>
<feature type="domain" description="MucBP" evidence="3">
    <location>
        <begin position="219"/>
        <end position="281"/>
    </location>
</feature>
<keyword evidence="2" id="KW-0812">Transmembrane</keyword>
<name>A0ABU3FDB9_9ENTE</name>
<keyword evidence="5" id="KW-1185">Reference proteome</keyword>
<evidence type="ECO:0000259" key="3">
    <source>
        <dbReference type="Pfam" id="PF06458"/>
    </source>
</evidence>
<accession>A0ABU3FDB9</accession>
<dbReference type="Proteomes" id="UP001181046">
    <property type="component" value="Unassembled WGS sequence"/>
</dbReference>
<dbReference type="InterPro" id="IPR009459">
    <property type="entry name" value="MucBP_dom"/>
</dbReference>
<keyword evidence="1" id="KW-0677">Repeat</keyword>
<protein>
    <submittedName>
        <fullName evidence="4">MucBP domain-containing protein</fullName>
    </submittedName>
</protein>